<dbReference type="AlphaFoldDB" id="A0A2N8KZM5"/>
<proteinExistence type="predicted"/>
<sequence length="186" mass="19140">MKPKHVLALTIAALSSACGPGVGGTGRTAEPREFAVQAGAQPVPVCSAAWAGLLNCQPPVINSNAVAADHPGTTKIQYASDSSAQPEWVLSLEGNKISLEGGCPRVSFTGEWGQVGSAVPLYFGGYLNAKLIQPVLATGAVKALPPSNLESVPGLQLELRSEDGQLLNLLQLQKLSGNSSSPRSCP</sequence>
<evidence type="ECO:0000313" key="2">
    <source>
        <dbReference type="Proteomes" id="UP000235916"/>
    </source>
</evidence>
<organism evidence="1 2">
    <name type="scientific">Kinneretia aquatilis</name>
    <dbReference type="NCBI Taxonomy" id="2070761"/>
    <lineage>
        <taxon>Bacteria</taxon>
        <taxon>Pseudomonadati</taxon>
        <taxon>Pseudomonadota</taxon>
        <taxon>Betaproteobacteria</taxon>
        <taxon>Burkholderiales</taxon>
        <taxon>Sphaerotilaceae</taxon>
        <taxon>Roseateles</taxon>
    </lineage>
</organism>
<dbReference type="EMBL" id="POSP01000003">
    <property type="protein sequence ID" value="PND38901.1"/>
    <property type="molecule type" value="Genomic_DNA"/>
</dbReference>
<keyword evidence="2" id="KW-1185">Reference proteome</keyword>
<gene>
    <name evidence="1" type="ORF">C1O66_16115</name>
</gene>
<comment type="caution">
    <text evidence="1">The sequence shown here is derived from an EMBL/GenBank/DDBJ whole genome shotgun (WGS) entry which is preliminary data.</text>
</comment>
<dbReference type="RefSeq" id="WP_102768818.1">
    <property type="nucleotide sequence ID" value="NZ_POSP01000003.1"/>
</dbReference>
<dbReference type="Proteomes" id="UP000235916">
    <property type="component" value="Unassembled WGS sequence"/>
</dbReference>
<protein>
    <submittedName>
        <fullName evidence="1">Uncharacterized protein</fullName>
    </submittedName>
</protein>
<evidence type="ECO:0000313" key="1">
    <source>
        <dbReference type="EMBL" id="PND38901.1"/>
    </source>
</evidence>
<dbReference type="PROSITE" id="PS51257">
    <property type="entry name" value="PROKAR_LIPOPROTEIN"/>
    <property type="match status" value="1"/>
</dbReference>
<reference evidence="1 2" key="1">
    <citation type="submission" date="2018-01" db="EMBL/GenBank/DDBJ databases">
        <title>Draft genome sequence of Paucibacter aquatile CR182 isolated from freshwater of the Nakdong River.</title>
        <authorList>
            <person name="Choi A."/>
            <person name="Chung E.J."/>
        </authorList>
    </citation>
    <scope>NUCLEOTIDE SEQUENCE [LARGE SCALE GENOMIC DNA]</scope>
    <source>
        <strain evidence="1 2">CR182</strain>
    </source>
</reference>
<accession>A0A2N8KZM5</accession>
<name>A0A2N8KZM5_9BURK</name>